<evidence type="ECO:0000313" key="2">
    <source>
        <dbReference type="EMBL" id="RUT44666.1"/>
    </source>
</evidence>
<keyword evidence="1" id="KW-0472">Membrane</keyword>
<feature type="transmembrane region" description="Helical" evidence="1">
    <location>
        <begin position="12"/>
        <end position="34"/>
    </location>
</feature>
<reference evidence="2 3" key="1">
    <citation type="submission" date="2018-12" db="EMBL/GenBank/DDBJ databases">
        <authorList>
            <person name="Sun L."/>
            <person name="Chen Z."/>
        </authorList>
    </citation>
    <scope>NUCLEOTIDE SEQUENCE [LARGE SCALE GENOMIC DNA]</scope>
    <source>
        <strain evidence="2 3">DSM 15890</strain>
    </source>
</reference>
<dbReference type="AlphaFoldDB" id="A0A3S1DQ58"/>
<proteinExistence type="predicted"/>
<keyword evidence="1" id="KW-1133">Transmembrane helix</keyword>
<evidence type="ECO:0000256" key="1">
    <source>
        <dbReference type="SAM" id="Phobius"/>
    </source>
</evidence>
<evidence type="ECO:0000313" key="3">
    <source>
        <dbReference type="Proteomes" id="UP000279446"/>
    </source>
</evidence>
<name>A0A3S1DQ58_9BACL</name>
<keyword evidence="3" id="KW-1185">Reference proteome</keyword>
<accession>A0A3S1DQ58</accession>
<organism evidence="2 3">
    <name type="scientific">Paenibacillus anaericanus</name>
    <dbReference type="NCBI Taxonomy" id="170367"/>
    <lineage>
        <taxon>Bacteria</taxon>
        <taxon>Bacillati</taxon>
        <taxon>Bacillota</taxon>
        <taxon>Bacilli</taxon>
        <taxon>Bacillales</taxon>
        <taxon>Paenibacillaceae</taxon>
        <taxon>Paenibacillus</taxon>
    </lineage>
</organism>
<keyword evidence="1" id="KW-0812">Transmembrane</keyword>
<dbReference type="Proteomes" id="UP000279446">
    <property type="component" value="Unassembled WGS sequence"/>
</dbReference>
<gene>
    <name evidence="2" type="ORF">EJP82_17050</name>
</gene>
<comment type="caution">
    <text evidence="2">The sequence shown here is derived from an EMBL/GenBank/DDBJ whole genome shotgun (WGS) entry which is preliminary data.</text>
</comment>
<dbReference type="EMBL" id="RZNY01000014">
    <property type="protein sequence ID" value="RUT44666.1"/>
    <property type="molecule type" value="Genomic_DNA"/>
</dbReference>
<protein>
    <submittedName>
        <fullName evidence="2">Uncharacterized protein</fullName>
    </submittedName>
</protein>
<dbReference type="PROSITE" id="PS51257">
    <property type="entry name" value="PROKAR_LIPOPROTEIN"/>
    <property type="match status" value="1"/>
</dbReference>
<sequence>MSLKSEGCLLKILFKVMILVVLTMVLLAGCAGIAKDSGVNQKSKDSEVSLNLAEEKETPQLTKIEYIEKLNDYSKEMEQEFNLLERFL</sequence>